<dbReference type="GO" id="GO:0008360">
    <property type="term" value="P:regulation of cell shape"/>
    <property type="evidence" value="ECO:0007669"/>
    <property type="project" value="UniProtKB-KW"/>
</dbReference>
<evidence type="ECO:0000256" key="15">
    <source>
        <dbReference type="SAM" id="Phobius"/>
    </source>
</evidence>
<dbReference type="OrthoDB" id="9804126at2"/>
<dbReference type="GO" id="GO:0071555">
    <property type="term" value="P:cell wall organization"/>
    <property type="evidence" value="ECO:0007669"/>
    <property type="project" value="UniProtKB-KW"/>
</dbReference>
<dbReference type="Gene3D" id="3.40.1190.10">
    <property type="entry name" value="Mur-like, catalytic domain"/>
    <property type="match status" value="1"/>
</dbReference>
<keyword evidence="15" id="KW-0812">Transmembrane</keyword>
<dbReference type="InterPro" id="IPR000713">
    <property type="entry name" value="Mur_ligase_N"/>
</dbReference>
<dbReference type="InterPro" id="IPR013221">
    <property type="entry name" value="Mur_ligase_cen"/>
</dbReference>
<name>A0A2T5PES6_9PSED</name>
<evidence type="ECO:0000259" key="16">
    <source>
        <dbReference type="Pfam" id="PF01225"/>
    </source>
</evidence>
<dbReference type="InterPro" id="IPR036615">
    <property type="entry name" value="Mur_ligase_C_dom_sf"/>
</dbReference>
<dbReference type="PANTHER" id="PTHR43445:SF3">
    <property type="entry name" value="UDP-N-ACETYLMURAMATE--L-ALANINE LIGASE"/>
    <property type="match status" value="1"/>
</dbReference>
<dbReference type="Pfam" id="PF02875">
    <property type="entry name" value="Mur_ligase_C"/>
    <property type="match status" value="1"/>
</dbReference>
<evidence type="ECO:0000256" key="2">
    <source>
        <dbReference type="ARBA" id="ARBA00004752"/>
    </source>
</evidence>
<proteinExistence type="inferred from homology"/>
<dbReference type="FunFam" id="3.40.1190.10:FF:000001">
    <property type="entry name" value="UDP-N-acetylmuramate--L-alanine ligase"/>
    <property type="match status" value="1"/>
</dbReference>
<dbReference type="Gene3D" id="3.90.190.20">
    <property type="entry name" value="Mur ligase, C-terminal domain"/>
    <property type="match status" value="1"/>
</dbReference>
<dbReference type="HAMAP" id="MF_00046">
    <property type="entry name" value="MurC"/>
    <property type="match status" value="1"/>
</dbReference>
<evidence type="ECO:0000259" key="18">
    <source>
        <dbReference type="Pfam" id="PF08245"/>
    </source>
</evidence>
<dbReference type="UniPathway" id="UPA00219"/>
<dbReference type="InterPro" id="IPR005758">
    <property type="entry name" value="UDP-N-AcMur_Ala_ligase_MurC"/>
</dbReference>
<protein>
    <recommendedName>
        <fullName evidence="3 14">UDP-N-acetylmuramate--L-alanine ligase</fullName>
        <ecNumber evidence="3 14">6.3.2.8</ecNumber>
    </recommendedName>
    <alternativeName>
        <fullName evidence="14">UDP-N-acetylmuramoyl-L-alanine synthetase</fullName>
    </alternativeName>
</protein>
<dbReference type="InterPro" id="IPR050061">
    <property type="entry name" value="MurCDEF_pg_biosynth"/>
</dbReference>
<reference evidence="19 20" key="1">
    <citation type="submission" date="2018-04" db="EMBL/GenBank/DDBJ databases">
        <title>Pseudomonas sp. nov., isolated from mangrove soil.</title>
        <authorList>
            <person name="Chen C."/>
        </authorList>
    </citation>
    <scope>NUCLEOTIDE SEQUENCE [LARGE SCALE GENOMIC DNA]</scope>
    <source>
        <strain evidence="19 20">TC-11</strain>
    </source>
</reference>
<evidence type="ECO:0000259" key="17">
    <source>
        <dbReference type="Pfam" id="PF02875"/>
    </source>
</evidence>
<evidence type="ECO:0000256" key="10">
    <source>
        <dbReference type="ARBA" id="ARBA00022984"/>
    </source>
</evidence>
<organism evidence="19 20">
    <name type="scientific">Pseudomonas mangrovi</name>
    <dbReference type="NCBI Taxonomy" id="2161748"/>
    <lineage>
        <taxon>Bacteria</taxon>
        <taxon>Pseudomonadati</taxon>
        <taxon>Pseudomonadota</taxon>
        <taxon>Gammaproteobacteria</taxon>
        <taxon>Pseudomonadales</taxon>
        <taxon>Pseudomonadaceae</taxon>
        <taxon>Pseudomonas</taxon>
    </lineage>
</organism>
<evidence type="ECO:0000256" key="14">
    <source>
        <dbReference type="HAMAP-Rule" id="MF_00046"/>
    </source>
</evidence>
<keyword evidence="11 14" id="KW-0131">Cell cycle</keyword>
<evidence type="ECO:0000256" key="1">
    <source>
        <dbReference type="ARBA" id="ARBA00004496"/>
    </source>
</evidence>
<feature type="domain" description="Mur ligase N-terminal catalytic" evidence="16">
    <location>
        <begin position="27"/>
        <end position="125"/>
    </location>
</feature>
<feature type="domain" description="Mur ligase C-terminal" evidence="17">
    <location>
        <begin position="332"/>
        <end position="467"/>
    </location>
</feature>
<evidence type="ECO:0000256" key="11">
    <source>
        <dbReference type="ARBA" id="ARBA00023306"/>
    </source>
</evidence>
<evidence type="ECO:0000256" key="4">
    <source>
        <dbReference type="ARBA" id="ARBA00022490"/>
    </source>
</evidence>
<comment type="caution">
    <text evidence="19">The sequence shown here is derived from an EMBL/GenBank/DDBJ whole genome shotgun (WGS) entry which is preliminary data.</text>
</comment>
<dbReference type="EMBL" id="QASN01000002">
    <property type="protein sequence ID" value="PTU76244.1"/>
    <property type="molecule type" value="Genomic_DNA"/>
</dbReference>
<keyword evidence="20" id="KW-1185">Reference proteome</keyword>
<keyword evidence="7 14" id="KW-0547">Nucleotide-binding</keyword>
<evidence type="ECO:0000313" key="19">
    <source>
        <dbReference type="EMBL" id="PTU76244.1"/>
    </source>
</evidence>
<evidence type="ECO:0000256" key="6">
    <source>
        <dbReference type="ARBA" id="ARBA00022618"/>
    </source>
</evidence>
<evidence type="ECO:0000256" key="9">
    <source>
        <dbReference type="ARBA" id="ARBA00022960"/>
    </source>
</evidence>
<evidence type="ECO:0000256" key="13">
    <source>
        <dbReference type="ARBA" id="ARBA00047833"/>
    </source>
</evidence>
<feature type="binding site" evidence="14">
    <location>
        <begin position="132"/>
        <end position="138"/>
    </location>
    <ligand>
        <name>ATP</name>
        <dbReference type="ChEBI" id="CHEBI:30616"/>
    </ligand>
</feature>
<comment type="similarity">
    <text evidence="14">Belongs to the MurCDEF family.</text>
</comment>
<dbReference type="RefSeq" id="WP_108104388.1">
    <property type="nucleotide sequence ID" value="NZ_QASN01000002.1"/>
</dbReference>
<feature type="transmembrane region" description="Helical" evidence="15">
    <location>
        <begin position="30"/>
        <end position="50"/>
    </location>
</feature>
<dbReference type="GO" id="GO:0005737">
    <property type="term" value="C:cytoplasm"/>
    <property type="evidence" value="ECO:0007669"/>
    <property type="project" value="UniProtKB-SubCell"/>
</dbReference>
<keyword evidence="12 14" id="KW-0961">Cell wall biogenesis/degradation</keyword>
<feature type="domain" description="Mur ligase central" evidence="18">
    <location>
        <begin position="130"/>
        <end position="310"/>
    </location>
</feature>
<dbReference type="InterPro" id="IPR036565">
    <property type="entry name" value="Mur-like_cat_sf"/>
</dbReference>
<dbReference type="Pfam" id="PF08245">
    <property type="entry name" value="Mur_ligase_M"/>
    <property type="match status" value="1"/>
</dbReference>
<dbReference type="Pfam" id="PF01225">
    <property type="entry name" value="Mur_ligase"/>
    <property type="match status" value="1"/>
</dbReference>
<keyword evidence="8 14" id="KW-0067">ATP-binding</keyword>
<dbReference type="AlphaFoldDB" id="A0A2T5PES6"/>
<keyword evidence="15" id="KW-0472">Membrane</keyword>
<evidence type="ECO:0000256" key="8">
    <source>
        <dbReference type="ARBA" id="ARBA00022840"/>
    </source>
</evidence>
<gene>
    <name evidence="14" type="primary">murC</name>
    <name evidence="19" type="ORF">DBO85_00965</name>
</gene>
<dbReference type="InterPro" id="IPR004101">
    <property type="entry name" value="Mur_ligase_C"/>
</dbReference>
<keyword evidence="4 14" id="KW-0963">Cytoplasm</keyword>
<dbReference type="EC" id="6.3.2.8" evidence="3 14"/>
<dbReference type="Proteomes" id="UP000244064">
    <property type="component" value="Unassembled WGS sequence"/>
</dbReference>
<evidence type="ECO:0000313" key="20">
    <source>
        <dbReference type="Proteomes" id="UP000244064"/>
    </source>
</evidence>
<sequence length="489" mass="52897">MSARRWPLVKSRGAVQAEVRRMRSIRRIHFVGIGGAGMSGIAEVLLNLGYEVTGSDLKASAVTERLESFGATVFIGHQAENIEQADVLVVSSAVNTSNPEVASALERRIPVVPRAEMLAELMRYRHGIAVAGTHGKTTTTSLLASVFAAGGLDPTFVIGGRLNAAGTNAQLGSSRYLIAEADESDASFLHLQPMVSVVTNIDADHMSTYGGDFNVLKKTFVEFLHNLPFYGLAVVCIDDPVVRELLPQIGRPTVTYGLSEDADVRAIDVLQQGMQTHFTVLRAGREPLRVSVNMPGLHNVLNALATIAIACDEGIEDEAIVRGLSGFQGVGRRFQVYGELPVEGGSVMLVDDYGHHPREVAAVIKAVRGGWPERRLVMVYQPHRYSRTRDLYEDFVQVLGESSVLLLMEVYPAGEEPIPGADSRNLCHSIRQRGQLDPIYIERGVELAPLVKPLLRAGDILLCQGAGDIGGLAPQLVKHPLFAAQGESK</sequence>
<evidence type="ECO:0000256" key="12">
    <source>
        <dbReference type="ARBA" id="ARBA00023316"/>
    </source>
</evidence>
<evidence type="ECO:0000256" key="5">
    <source>
        <dbReference type="ARBA" id="ARBA00022598"/>
    </source>
</evidence>
<comment type="function">
    <text evidence="14">Cell wall formation.</text>
</comment>
<keyword evidence="15" id="KW-1133">Transmembrane helix</keyword>
<keyword evidence="10 14" id="KW-0573">Peptidoglycan synthesis</keyword>
<dbReference type="GO" id="GO:0009252">
    <property type="term" value="P:peptidoglycan biosynthetic process"/>
    <property type="evidence" value="ECO:0007669"/>
    <property type="project" value="UniProtKB-UniRule"/>
</dbReference>
<comment type="pathway">
    <text evidence="2 14">Cell wall biogenesis; peptidoglycan biosynthesis.</text>
</comment>
<dbReference type="GO" id="GO:0051301">
    <property type="term" value="P:cell division"/>
    <property type="evidence" value="ECO:0007669"/>
    <property type="project" value="UniProtKB-KW"/>
</dbReference>
<keyword evidence="9 14" id="KW-0133">Cell shape</keyword>
<dbReference type="Gene3D" id="3.40.50.720">
    <property type="entry name" value="NAD(P)-binding Rossmann-like Domain"/>
    <property type="match status" value="1"/>
</dbReference>
<dbReference type="NCBIfam" id="TIGR01082">
    <property type="entry name" value="murC"/>
    <property type="match status" value="1"/>
</dbReference>
<dbReference type="SUPFAM" id="SSF51984">
    <property type="entry name" value="MurCD N-terminal domain"/>
    <property type="match status" value="1"/>
</dbReference>
<dbReference type="SUPFAM" id="SSF53623">
    <property type="entry name" value="MurD-like peptide ligases, catalytic domain"/>
    <property type="match status" value="1"/>
</dbReference>
<dbReference type="SUPFAM" id="SSF53244">
    <property type="entry name" value="MurD-like peptide ligases, peptide-binding domain"/>
    <property type="match status" value="1"/>
</dbReference>
<dbReference type="PANTHER" id="PTHR43445">
    <property type="entry name" value="UDP-N-ACETYLMURAMATE--L-ALANINE LIGASE-RELATED"/>
    <property type="match status" value="1"/>
</dbReference>
<evidence type="ECO:0000256" key="7">
    <source>
        <dbReference type="ARBA" id="ARBA00022741"/>
    </source>
</evidence>
<accession>A0A2T5PES6</accession>
<comment type="catalytic activity">
    <reaction evidence="13 14">
        <text>UDP-N-acetyl-alpha-D-muramate + L-alanine + ATP = UDP-N-acetyl-alpha-D-muramoyl-L-alanine + ADP + phosphate + H(+)</text>
        <dbReference type="Rhea" id="RHEA:23372"/>
        <dbReference type="ChEBI" id="CHEBI:15378"/>
        <dbReference type="ChEBI" id="CHEBI:30616"/>
        <dbReference type="ChEBI" id="CHEBI:43474"/>
        <dbReference type="ChEBI" id="CHEBI:57972"/>
        <dbReference type="ChEBI" id="CHEBI:70757"/>
        <dbReference type="ChEBI" id="CHEBI:83898"/>
        <dbReference type="ChEBI" id="CHEBI:456216"/>
        <dbReference type="EC" id="6.3.2.8"/>
    </reaction>
</comment>
<comment type="subcellular location">
    <subcellularLocation>
        <location evidence="1 14">Cytoplasm</location>
    </subcellularLocation>
</comment>
<keyword evidence="5 14" id="KW-0436">Ligase</keyword>
<dbReference type="GO" id="GO:0005524">
    <property type="term" value="F:ATP binding"/>
    <property type="evidence" value="ECO:0007669"/>
    <property type="project" value="UniProtKB-UniRule"/>
</dbReference>
<evidence type="ECO:0000256" key="3">
    <source>
        <dbReference type="ARBA" id="ARBA00012211"/>
    </source>
</evidence>
<dbReference type="GO" id="GO:0008763">
    <property type="term" value="F:UDP-N-acetylmuramate-L-alanine ligase activity"/>
    <property type="evidence" value="ECO:0007669"/>
    <property type="project" value="UniProtKB-UniRule"/>
</dbReference>
<keyword evidence="6 14" id="KW-0132">Cell division</keyword>